<evidence type="ECO:0000313" key="3">
    <source>
        <dbReference type="Proteomes" id="UP000194546"/>
    </source>
</evidence>
<reference evidence="2 3" key="1">
    <citation type="submission" date="2017-03" db="EMBL/GenBank/DDBJ databases">
        <title>Genome analysis of strain PAMC 26510.</title>
        <authorList>
            <person name="Oh H.-M."/>
            <person name="Yang J.-A."/>
        </authorList>
    </citation>
    <scope>NUCLEOTIDE SEQUENCE [LARGE SCALE GENOMIC DNA]</scope>
    <source>
        <strain evidence="2 3">PAMC 26510</strain>
    </source>
</reference>
<proteinExistence type="predicted"/>
<dbReference type="EMBL" id="NBTZ01000119">
    <property type="protein sequence ID" value="OTP69099.1"/>
    <property type="molecule type" value="Genomic_DNA"/>
</dbReference>
<comment type="caution">
    <text evidence="2">The sequence shown here is derived from an EMBL/GenBank/DDBJ whole genome shotgun (WGS) entry which is preliminary data.</text>
</comment>
<accession>A0A242MGH4</accession>
<evidence type="ECO:0000313" key="1">
    <source>
        <dbReference type="EMBL" id="OTP69099.1"/>
    </source>
</evidence>
<evidence type="ECO:0000313" key="2">
    <source>
        <dbReference type="EMBL" id="OTP70402.1"/>
    </source>
</evidence>
<protein>
    <submittedName>
        <fullName evidence="2">Uncharacterized protein</fullName>
    </submittedName>
</protein>
<sequence length="50" mass="5242">MSPIASAQASTSALGRASDRTFSPMVASFVMITFAPNTRCLDVTLGNVYS</sequence>
<reference evidence="1 4" key="2">
    <citation type="submission" date="2017-03" db="EMBL/GenBank/DDBJ databases">
        <title>Genome analysis of strain PAMC 26577.</title>
        <authorList>
            <person name="Oh H.-M."/>
            <person name="Yang J.-A."/>
        </authorList>
    </citation>
    <scope>NUCLEOTIDE SEQUENCE [LARGE SCALE GENOMIC DNA]</scope>
    <source>
        <strain evidence="1 4">PAMC 26577</strain>
    </source>
</reference>
<dbReference type="AlphaFoldDB" id="A0A242MGH4"/>
<name>A0A242MGH4_CABSO</name>
<evidence type="ECO:0000313" key="4">
    <source>
        <dbReference type="Proteomes" id="UP000195221"/>
    </source>
</evidence>
<dbReference type="Proteomes" id="UP000194546">
    <property type="component" value="Unassembled WGS sequence"/>
</dbReference>
<dbReference type="EMBL" id="NBTY01000140">
    <property type="protein sequence ID" value="OTP70402.1"/>
    <property type="molecule type" value="Genomic_DNA"/>
</dbReference>
<gene>
    <name evidence="2" type="ORF">PAMC26510_25575</name>
    <name evidence="1" type="ORF">PAMC26577_31615</name>
</gene>
<dbReference type="RefSeq" id="WP_162916193.1">
    <property type="nucleotide sequence ID" value="NZ_NBTY01000140.1"/>
</dbReference>
<organism evidence="2 3">
    <name type="scientific">Caballeronia sordidicola</name>
    <name type="common">Burkholderia sordidicola</name>
    <dbReference type="NCBI Taxonomy" id="196367"/>
    <lineage>
        <taxon>Bacteria</taxon>
        <taxon>Pseudomonadati</taxon>
        <taxon>Pseudomonadota</taxon>
        <taxon>Betaproteobacteria</taxon>
        <taxon>Burkholderiales</taxon>
        <taxon>Burkholderiaceae</taxon>
        <taxon>Caballeronia</taxon>
    </lineage>
</organism>
<dbReference type="Proteomes" id="UP000195221">
    <property type="component" value="Unassembled WGS sequence"/>
</dbReference>